<dbReference type="PANTHER" id="PTHR24223:SF456">
    <property type="entry name" value="MULTIDRUG RESISTANCE-ASSOCIATED PROTEIN LETHAL(2)03659"/>
    <property type="match status" value="1"/>
</dbReference>
<feature type="transmembrane region" description="Helical" evidence="10">
    <location>
        <begin position="886"/>
        <end position="908"/>
    </location>
</feature>
<dbReference type="GeneID" id="2912710"/>
<evidence type="ECO:0000256" key="1">
    <source>
        <dbReference type="ARBA" id="ARBA00004141"/>
    </source>
</evidence>
<keyword evidence="5" id="KW-0547">Nucleotide-binding</keyword>
<evidence type="ECO:0000256" key="10">
    <source>
        <dbReference type="SAM" id="Phobius"/>
    </source>
</evidence>
<dbReference type="SUPFAM" id="SSF90123">
    <property type="entry name" value="ABC transporter transmembrane region"/>
    <property type="match status" value="2"/>
</dbReference>
<dbReference type="SMART" id="SM00382">
    <property type="entry name" value="AAA"/>
    <property type="match status" value="2"/>
</dbReference>
<dbReference type="FunFam" id="3.40.50.300:FF:001750">
    <property type="entry name" value="ATP-binding cassette transporter"/>
    <property type="match status" value="1"/>
</dbReference>
<feature type="transmembrane region" description="Helical" evidence="10">
    <location>
        <begin position="847"/>
        <end position="874"/>
    </location>
</feature>
<dbReference type="InterPro" id="IPR036640">
    <property type="entry name" value="ABC1_TM_sf"/>
</dbReference>
<dbReference type="FunFam" id="3.40.50.300:FF:000565">
    <property type="entry name" value="ABC bile acid transporter"/>
    <property type="match status" value="1"/>
</dbReference>
<dbReference type="InterPro" id="IPR050173">
    <property type="entry name" value="ABC_transporter_C-like"/>
</dbReference>
<dbReference type="RefSeq" id="XP_504385.2">
    <property type="nucleotide sequence ID" value="XM_504385.2"/>
</dbReference>
<dbReference type="InterPro" id="IPR003593">
    <property type="entry name" value="AAA+_ATPase"/>
</dbReference>
<evidence type="ECO:0000313" key="12">
    <source>
        <dbReference type="Proteomes" id="UP000182444"/>
    </source>
</evidence>
<dbReference type="InterPro" id="IPR017871">
    <property type="entry name" value="ABC_transporter-like_CS"/>
</dbReference>
<organism evidence="11 12">
    <name type="scientific">Yarrowia lipolytica</name>
    <name type="common">Candida lipolytica</name>
    <dbReference type="NCBI Taxonomy" id="4952"/>
    <lineage>
        <taxon>Eukaryota</taxon>
        <taxon>Fungi</taxon>
        <taxon>Dikarya</taxon>
        <taxon>Ascomycota</taxon>
        <taxon>Saccharomycotina</taxon>
        <taxon>Dipodascomycetes</taxon>
        <taxon>Dipodascales</taxon>
        <taxon>Dipodascales incertae sedis</taxon>
        <taxon>Yarrowia</taxon>
    </lineage>
</organism>
<dbReference type="VEuPathDB" id="FungiDB:YALI0_E25201g"/>
<feature type="transmembrane region" description="Helical" evidence="10">
    <location>
        <begin position="292"/>
        <end position="312"/>
    </location>
</feature>
<dbReference type="Gene3D" id="3.40.50.300">
    <property type="entry name" value="P-loop containing nucleotide triphosphate hydrolases"/>
    <property type="match status" value="2"/>
</dbReference>
<keyword evidence="6" id="KW-0067">ATP-binding</keyword>
<keyword evidence="7 10" id="KW-1133">Transmembrane helix</keyword>
<feature type="transmembrane region" description="Helical" evidence="10">
    <location>
        <begin position="267"/>
        <end position="286"/>
    </location>
</feature>
<dbReference type="Pfam" id="PF00005">
    <property type="entry name" value="ABC_tran"/>
    <property type="match status" value="2"/>
</dbReference>
<dbReference type="GO" id="GO:0005886">
    <property type="term" value="C:plasma membrane"/>
    <property type="evidence" value="ECO:0007669"/>
    <property type="project" value="TreeGrafter"/>
</dbReference>
<dbReference type="CDD" id="cd18606">
    <property type="entry name" value="ABC_6TM_YOR1_D2_like"/>
    <property type="match status" value="1"/>
</dbReference>
<dbReference type="PROSITE" id="PS50893">
    <property type="entry name" value="ABC_TRANSPORTER_2"/>
    <property type="match status" value="2"/>
</dbReference>
<keyword evidence="8 10" id="KW-0472">Membrane</keyword>
<dbReference type="OrthoDB" id="6500128at2759"/>
<evidence type="ECO:0000313" key="11">
    <source>
        <dbReference type="EMBL" id="AOW05951.1"/>
    </source>
</evidence>
<dbReference type="InterPro" id="IPR027417">
    <property type="entry name" value="P-loop_NTPase"/>
</dbReference>
<gene>
    <name evidence="11" type="ORF">YALI1_E30173g</name>
</gene>
<comment type="similarity">
    <text evidence="2">Belongs to the ABC transporter superfamily. ABCC family. Conjugate transporter (TC 3.A.1.208) subfamily.</text>
</comment>
<evidence type="ECO:0000256" key="3">
    <source>
        <dbReference type="ARBA" id="ARBA00022448"/>
    </source>
</evidence>
<dbReference type="EMBL" id="CP017557">
    <property type="protein sequence ID" value="AOW05951.1"/>
    <property type="molecule type" value="Genomic_DNA"/>
</dbReference>
<dbReference type="SUPFAM" id="SSF52540">
    <property type="entry name" value="P-loop containing nucleoside triphosphate hydrolases"/>
    <property type="match status" value="2"/>
</dbReference>
<keyword evidence="4 10" id="KW-0812">Transmembrane</keyword>
<dbReference type="GO" id="GO:0016887">
    <property type="term" value="F:ATP hydrolysis activity"/>
    <property type="evidence" value="ECO:0007669"/>
    <property type="project" value="InterPro"/>
</dbReference>
<dbReference type="GO" id="GO:0008559">
    <property type="term" value="F:ABC-type xenobiotic transporter activity"/>
    <property type="evidence" value="ECO:0007669"/>
    <property type="project" value="TreeGrafter"/>
</dbReference>
<protein>
    <submittedName>
        <fullName evidence="11">Uncharacterized protein</fullName>
    </submittedName>
</protein>
<evidence type="ECO:0000256" key="6">
    <source>
        <dbReference type="ARBA" id="ARBA00022840"/>
    </source>
</evidence>
<dbReference type="VEuPathDB" id="FungiDB:YALI1_E30173g"/>
<accession>A0A1H6PUZ3</accession>
<evidence type="ECO:0000256" key="4">
    <source>
        <dbReference type="ARBA" id="ARBA00022692"/>
    </source>
</evidence>
<dbReference type="InterPro" id="IPR003439">
    <property type="entry name" value="ABC_transporter-like_ATP-bd"/>
</dbReference>
<keyword evidence="9" id="KW-0175">Coiled coil</keyword>
<proteinExistence type="inferred from homology"/>
<feature type="transmembrane region" description="Helical" evidence="10">
    <location>
        <begin position="983"/>
        <end position="1005"/>
    </location>
</feature>
<feature type="transmembrane region" description="Helical" evidence="10">
    <location>
        <begin position="409"/>
        <end position="430"/>
    </location>
</feature>
<dbReference type="GO" id="GO:0005524">
    <property type="term" value="F:ATP binding"/>
    <property type="evidence" value="ECO:0007669"/>
    <property type="project" value="UniProtKB-KW"/>
</dbReference>
<dbReference type="Proteomes" id="UP000182444">
    <property type="component" value="Chromosome 1E"/>
</dbReference>
<dbReference type="PROSITE" id="PS00211">
    <property type="entry name" value="ABC_TRANSPORTER_1"/>
    <property type="match status" value="2"/>
</dbReference>
<dbReference type="CDD" id="cd03244">
    <property type="entry name" value="ABCC_MRP_domain2"/>
    <property type="match status" value="1"/>
</dbReference>
<feature type="transmembrane region" description="Helical" evidence="10">
    <location>
        <begin position="959"/>
        <end position="977"/>
    </location>
</feature>
<dbReference type="Gene3D" id="1.20.1560.10">
    <property type="entry name" value="ABC transporter type 1, transmembrane domain"/>
    <property type="match status" value="2"/>
</dbReference>
<keyword evidence="3" id="KW-0813">Transport</keyword>
<evidence type="ECO:0000256" key="5">
    <source>
        <dbReference type="ARBA" id="ARBA00022741"/>
    </source>
</evidence>
<dbReference type="FunFam" id="1.20.1560.10:FF:000010">
    <property type="entry name" value="Multidrug resistance-associated ABC transporter"/>
    <property type="match status" value="1"/>
</dbReference>
<evidence type="ECO:0000256" key="8">
    <source>
        <dbReference type="ARBA" id="ARBA00023136"/>
    </source>
</evidence>
<evidence type="ECO:0000256" key="2">
    <source>
        <dbReference type="ARBA" id="ARBA00009726"/>
    </source>
</evidence>
<dbReference type="CDD" id="cd18597">
    <property type="entry name" value="ABC_6TM_YOR1_D1_like"/>
    <property type="match status" value="1"/>
</dbReference>
<feature type="transmembrane region" description="Helical" evidence="10">
    <location>
        <begin position="1078"/>
        <end position="1097"/>
    </location>
</feature>
<dbReference type="CDD" id="cd03250">
    <property type="entry name" value="ABCC_MRP_domain1"/>
    <property type="match status" value="1"/>
</dbReference>
<feature type="coiled-coil region" evidence="9">
    <location>
        <begin position="482"/>
        <end position="512"/>
    </location>
</feature>
<name>A0A1H6PUZ3_YARLL</name>
<dbReference type="PANTHER" id="PTHR24223">
    <property type="entry name" value="ATP-BINDING CASSETTE SUB-FAMILY C"/>
    <property type="match status" value="1"/>
</dbReference>
<dbReference type="Pfam" id="PF00664">
    <property type="entry name" value="ABC_membrane"/>
    <property type="match status" value="2"/>
</dbReference>
<reference evidence="11 12" key="1">
    <citation type="journal article" date="2016" name="PLoS ONE">
        <title>Sequence Assembly of Yarrowia lipolytica Strain W29/CLIB89 Shows Transposable Element Diversity.</title>
        <authorList>
            <person name="Magnan C."/>
            <person name="Yu J."/>
            <person name="Chang I."/>
            <person name="Jahn E."/>
            <person name="Kanomata Y."/>
            <person name="Wu J."/>
            <person name="Zeller M."/>
            <person name="Oakes M."/>
            <person name="Baldi P."/>
            <person name="Sandmeyer S."/>
        </authorList>
    </citation>
    <scope>NUCLEOTIDE SEQUENCE [LARGE SCALE GENOMIC DNA]</scope>
    <source>
        <strain evidence="12">CLIB89(W29)</strain>
    </source>
</reference>
<comment type="subcellular location">
    <subcellularLocation>
        <location evidence="1">Membrane</location>
        <topology evidence="1">Multi-pass membrane protein</topology>
    </subcellularLocation>
</comment>
<dbReference type="KEGG" id="yli:2912710"/>
<dbReference type="FunFam" id="1.20.1560.10:FF:000061">
    <property type="entry name" value="ATP-binding cassette transporter YOR1"/>
    <property type="match status" value="1"/>
</dbReference>
<sequence>MGKTEVTQESLECGSVTSSLGKKPFSIITLFTGRRIPPVPTEKPDSAEERAGILSKLTWQWLSPLLKTGYLRNIEREDLYKVRERNSAAVIQQRLESNLEKQYAKYHAKLLKKGLSEQEAHLKLQDSAKPLVLALNQTFFWKFWLAGLFALVKDLCGIASAMVSRVLIEYIQDRYLYRGTDREPKVGRGVGPSIGLFLLAVGVTFFFNHMFYNVKMVGAQARAALVAVIYSKSTRLSAKGRAQYTTGKITNLAAIDAHRVDLSCESFHYITIFLPVVGCAIAVLVVNLKVAALVGIATMIVLIFVVAGITIFSMKLRAIIVKLTDKRVTYIREALQSIRIIKYYGWEVPYCDKIKKVRLDETRNYAKMGSIRGTAIGMFQALPILAGALSFITYAALGHGTDPARMFSSLTLFNLLLPALAVLPQALQAAGDARVALRRIQRFLGAEESTPTTVFDATLESTDDAVIVEDASFIWPEVVDDKSDKEKAKDAKKEEKDKKKAEKKAKKAAKKAAKEIAVVVEEEVEHEKTEGSSESEKGTLKSTFKGFNNLSFKIKRGEFVVVTGPIGSGKSSLLAAITGSMVLTGGSVRVSSTEWIGCLEPWIQNATVRDNIVFGRKFDSEWYRTVVTACQLSQDLKIMTHGDNTMIGERGITVSGGQKARINLARAIYGNPEILIMDDVLSAVDARVGAGIVDDCLRGLAKNSTRILATHQLSVLPKADHVIFMDAEGQFHIGTYQELEADNEQFKALLAAGSMSKEEVVAVDETEVVIEGDLEDDCDNKEEYEDAAETISILADATQELQKVTTTVSAFEENDNMMEEEERMRDAVGLHVYWQYFRQANPSRVKVMMFIGMIFISMIVIAFLFVFTSVWLSFWTGDRFHASRNFYTGIYIMLGILLLLAVAGYMIVNEINSAMAARNLHNHALDSVFAARTSFFDTTPQGRIINRFTRDTDSLDNELAMRLTMLFFGVSAFFSNFLLTCVYVPYVTLVLVPVGFVFYVSLGYYRKSAREVKRIDSIERSHMMSVFNESISGMPVIIMYKAQHRLMNKLQATLDDMDSAYFLTAANQRWLSLRLDGLGSLVVLVATILVAVGVFDLTPSNMGLIISAASFIPEVMSMVAQAVAELENCMNATERILYYKDNIPAEAAREVDGTELDQRPNWPEQGAISFNNVSMKYRDGLPYVLKSLSVDFQGGHKVGICGRTGAGKSTILQTLYRIVELAEGSITIDGVDISTIGLHQLRSQLSIIPQEPVLFLGTIRSNLDPLEQYSDAELWGSLRRSGLLDEGETEGKFHLDQKVEADGSNFSLGERQLLTLARALLRNTKILVLDEATSNVDYKTDKLVQETISREFGHCTILCIAHRLRTIAKYDRILVLESGEINQYDTPWNLYNDKEGIFRGMCDTSGLNEVDFNK</sequence>
<evidence type="ECO:0000256" key="7">
    <source>
        <dbReference type="ARBA" id="ARBA00022989"/>
    </source>
</evidence>
<dbReference type="eggNOG" id="KOG0054">
    <property type="taxonomic scope" value="Eukaryota"/>
</dbReference>
<evidence type="ECO:0000256" key="9">
    <source>
        <dbReference type="SAM" id="Coils"/>
    </source>
</evidence>
<dbReference type="PROSITE" id="PS50929">
    <property type="entry name" value="ABC_TM1F"/>
    <property type="match status" value="2"/>
</dbReference>
<feature type="transmembrane region" description="Helical" evidence="10">
    <location>
        <begin position="189"/>
        <end position="207"/>
    </location>
</feature>
<dbReference type="InterPro" id="IPR011527">
    <property type="entry name" value="ABC1_TM_dom"/>
</dbReference>
<feature type="transmembrane region" description="Helical" evidence="10">
    <location>
        <begin position="375"/>
        <end position="397"/>
    </location>
</feature>